<evidence type="ECO:0000313" key="1">
    <source>
        <dbReference type="EMBL" id="CBA27312.1"/>
    </source>
</evidence>
<sequence>MACMVQQKLKLRMLPFACEGTVTPDVKRPCHGFAAKLA</sequence>
<name>C9Y7R4_CURXX</name>
<accession>C9Y7R4</accession>
<reference evidence="1" key="1">
    <citation type="journal article" date="2010" name="Nature">
        <title>The dynamic genome of Hydra.</title>
        <authorList>
            <person name="Chapman J.A."/>
            <person name="Kirkness E.F."/>
            <person name="Simakov O."/>
            <person name="Hampson S.E."/>
            <person name="Mitros T."/>
            <person name="Weinmaier T."/>
            <person name="Rattei T."/>
            <person name="Balasubramanian P.G."/>
            <person name="Borman J."/>
            <person name="Busam D."/>
            <person name="Disbennett K."/>
            <person name="Pfannkoch C."/>
            <person name="Sumin N."/>
            <person name="Sutton G."/>
            <person name="Viswanathan L."/>
            <person name="Walenz B."/>
            <person name="Goodstein D.M."/>
            <person name="Hellsten U."/>
            <person name="Kawashima T."/>
            <person name="Prochnik S.E."/>
            <person name="Putnam N.H."/>
            <person name="Shu S."/>
            <person name="Blumberg B."/>
            <person name="Dana C.E."/>
            <person name="Gee L."/>
            <person name="Kibler D.F."/>
            <person name="Law L."/>
            <person name="Lindgens D."/>
            <person name="Martinez D.E."/>
            <person name="Peng J."/>
            <person name="Wigge P.A."/>
            <person name="Bertulat B."/>
            <person name="Guder C."/>
            <person name="Nakamura Y."/>
            <person name="Ozbek S."/>
            <person name="Watanabe H."/>
            <person name="Khalturin K."/>
            <person name="Hemmrich G."/>
            <person name="Franke A."/>
            <person name="Augustin R."/>
            <person name="Fraune S."/>
            <person name="Hayakawa E."/>
            <person name="Hayakawa S."/>
            <person name="Hirose M."/>
            <person name="Hwang J."/>
            <person name="Ikeo K."/>
            <person name="Nishimiya-Fujisawa C."/>
            <person name="Ogura A."/>
            <person name="Takahashi T."/>
            <person name="Steinmetz P.R."/>
            <person name="Zhang X."/>
            <person name="Aufschnaiter R."/>
            <person name="Eder M.K."/>
            <person name="Gorny A.K."/>
            <person name="Salvenmoser W."/>
            <person name="Heimberg A.M."/>
            <person name="Wheeler B.M."/>
            <person name="Peterson K.J."/>
            <person name="Boettger A."/>
            <person name="Tischler P."/>
            <person name="Wolf A."/>
            <person name="Gojobori T."/>
            <person name="Remington K.A."/>
            <person name="Strausberg R.L."/>
            <person name="Venter J."/>
            <person name="Technau U."/>
            <person name="Hobmayer B."/>
            <person name="Bosch T.C."/>
            <person name="Holstein T.W."/>
            <person name="Fujisawa T."/>
            <person name="Bode H.R."/>
            <person name="David C.N."/>
            <person name="Rokhsar D.S."/>
            <person name="Steele R.E."/>
        </authorList>
    </citation>
    <scope>NUCLEOTIDE SEQUENCE</scope>
</reference>
<dbReference type="AlphaFoldDB" id="C9Y7R4"/>
<gene>
    <name evidence="1" type="ORF">Csp_A01650</name>
</gene>
<protein>
    <submittedName>
        <fullName evidence="1">Uncharacterized protein</fullName>
    </submittedName>
</protein>
<proteinExistence type="predicted"/>
<organism evidence="1">
    <name type="scientific">Curvibacter symbiont subsp. Hydra magnipapillata</name>
    <dbReference type="NCBI Taxonomy" id="667019"/>
    <lineage>
        <taxon>Bacteria</taxon>
        <taxon>Pseudomonadati</taxon>
        <taxon>Pseudomonadota</taxon>
        <taxon>Betaproteobacteria</taxon>
        <taxon>Burkholderiales</taxon>
        <taxon>Comamonadaceae</taxon>
        <taxon>Curvibacter</taxon>
    </lineage>
</organism>
<dbReference type="EMBL" id="FN543104">
    <property type="protein sequence ID" value="CBA27312.1"/>
    <property type="molecule type" value="Genomic_DNA"/>
</dbReference>